<name>A0A514BTP2_9GAMM</name>
<dbReference type="InterPro" id="IPR001106">
    <property type="entry name" value="Aromatic_Lyase"/>
</dbReference>
<dbReference type="EMBL" id="CP041242">
    <property type="protein sequence ID" value="QDH70399.1"/>
    <property type="molecule type" value="Genomic_DNA"/>
</dbReference>
<dbReference type="CDD" id="cd00332">
    <property type="entry name" value="PAL-HAL"/>
    <property type="match status" value="1"/>
</dbReference>
<reference evidence="2 3" key="1">
    <citation type="submission" date="2019-06" db="EMBL/GenBank/DDBJ databases">
        <title>Lysobacter alkalisoli sp. nov. isolated from saline-alkali soil.</title>
        <authorList>
            <person name="Sun J.-Q."/>
            <person name="Xu L."/>
        </authorList>
    </citation>
    <scope>NUCLEOTIDE SEQUENCE [LARGE SCALE GENOMIC DNA]</scope>
    <source>
        <strain evidence="2 3">SJ-36</strain>
    </source>
</reference>
<accession>A0A514BTP2</accession>
<dbReference type="InterPro" id="IPR022313">
    <property type="entry name" value="Phe/His_NH3-lyase_AS"/>
</dbReference>
<dbReference type="InterPro" id="IPR024083">
    <property type="entry name" value="Fumarase/histidase_N"/>
</dbReference>
<evidence type="ECO:0000256" key="1">
    <source>
        <dbReference type="ARBA" id="ARBA00023239"/>
    </source>
</evidence>
<gene>
    <name evidence="2" type="ORF">FKV23_10110</name>
</gene>
<keyword evidence="3" id="KW-1185">Reference proteome</keyword>
<dbReference type="GO" id="GO:0016841">
    <property type="term" value="F:ammonia-lyase activity"/>
    <property type="evidence" value="ECO:0007669"/>
    <property type="project" value="InterPro"/>
</dbReference>
<dbReference type="Proteomes" id="UP000317199">
    <property type="component" value="Chromosome"/>
</dbReference>
<dbReference type="KEGG" id="lyj:FKV23_10110"/>
<dbReference type="Gene3D" id="1.20.200.10">
    <property type="entry name" value="Fumarase/aspartase (Central domain)"/>
    <property type="match status" value="1"/>
</dbReference>
<dbReference type="FunFam" id="1.10.275.10:FF:000005">
    <property type="entry name" value="Histidine ammonia-lyase"/>
    <property type="match status" value="1"/>
</dbReference>
<protein>
    <submittedName>
        <fullName evidence="2">Aromatic amino acid lyase</fullName>
    </submittedName>
</protein>
<dbReference type="PANTHER" id="PTHR10362">
    <property type="entry name" value="HISTIDINE AMMONIA-LYASE"/>
    <property type="match status" value="1"/>
</dbReference>
<keyword evidence="1 2" id="KW-0456">Lyase</keyword>
<dbReference type="RefSeq" id="WP_141623734.1">
    <property type="nucleotide sequence ID" value="NZ_CP041242.1"/>
</dbReference>
<dbReference type="Gene3D" id="1.10.275.10">
    <property type="entry name" value="Fumarase/aspartase (N-terminal domain)"/>
    <property type="match status" value="1"/>
</dbReference>
<organism evidence="2 3">
    <name type="scientific">Marilutibacter alkalisoli</name>
    <dbReference type="NCBI Taxonomy" id="2591633"/>
    <lineage>
        <taxon>Bacteria</taxon>
        <taxon>Pseudomonadati</taxon>
        <taxon>Pseudomonadota</taxon>
        <taxon>Gammaproteobacteria</taxon>
        <taxon>Lysobacterales</taxon>
        <taxon>Lysobacteraceae</taxon>
        <taxon>Marilutibacter</taxon>
    </lineage>
</organism>
<evidence type="ECO:0000313" key="2">
    <source>
        <dbReference type="EMBL" id="QDH70399.1"/>
    </source>
</evidence>
<sequence>MKPIKLDGRSLTRAQLVDVAYGAHVELAPEQLPAVARAADFLAEQVRREEPIYGVSTGFGSNADRLLGAHRLREELPGVETSGETLHEELQRNLIVTHAVCVGEPFAPEIVRAMLCIRINTLMRGHSGVRVETLQALTDMLNAGVVPVVPQLGSVGASGDLAPLSHLAIVLLGGGEAFFDGDRLPGAEALRRAGLKPVTLSYKEGLALNNGTAQMLACGVLALHRLEELLDTADLAAAMTIDAFAGRLGAFAKEVHALRPHPGQVQVATNLRRLLEGSTLSDIPYHLVPRFRPWLPQSWSVLAESAPESQALRFDIGWDWVPLTQRHGREKFYARFRPFRGGKKHQPQDSYSLRCIPQVHGAVRDAAAQAARVLEVELNALTDNPIVFPDAQKEHVEEQVISAGHFHGMPLALAMSYVKAAIPVLASISERRLNKLVDPATNDGLPAFLIGNEDSTESGHMIVQYTAAAIVNDLSSRAMPASVYSIPTSANAEDHVSMGANEARHVLSMVGDLGKVLALELYTAAQALDLRRDMINAARDLSRRAAAQALAAKVAGAPAADDAAREGFLAEVEGLRIELAEAEEFRPGIAVAAAHAAIREAIPFLERDRAMDAEVATAVQLVADGRVIAAAREALNR</sequence>
<dbReference type="InterPro" id="IPR008948">
    <property type="entry name" value="L-Aspartase-like"/>
</dbReference>
<dbReference type="PROSITE" id="PS00488">
    <property type="entry name" value="PAL_HISTIDASE"/>
    <property type="match status" value="1"/>
</dbReference>
<dbReference type="OrthoDB" id="9806955at2"/>
<dbReference type="Pfam" id="PF00221">
    <property type="entry name" value="Lyase_aromatic"/>
    <property type="match status" value="1"/>
</dbReference>
<dbReference type="AlphaFoldDB" id="A0A514BTP2"/>
<proteinExistence type="predicted"/>
<dbReference type="SUPFAM" id="SSF48557">
    <property type="entry name" value="L-aspartase-like"/>
    <property type="match status" value="1"/>
</dbReference>
<evidence type="ECO:0000313" key="3">
    <source>
        <dbReference type="Proteomes" id="UP000317199"/>
    </source>
</evidence>